<organism evidence="3">
    <name type="scientific">Haemonchus placei</name>
    <name type="common">Barber's pole worm</name>
    <dbReference type="NCBI Taxonomy" id="6290"/>
    <lineage>
        <taxon>Eukaryota</taxon>
        <taxon>Metazoa</taxon>
        <taxon>Ecdysozoa</taxon>
        <taxon>Nematoda</taxon>
        <taxon>Chromadorea</taxon>
        <taxon>Rhabditida</taxon>
        <taxon>Rhabditina</taxon>
        <taxon>Rhabditomorpha</taxon>
        <taxon>Strongyloidea</taxon>
        <taxon>Trichostrongylidae</taxon>
        <taxon>Haemonchus</taxon>
    </lineage>
</organism>
<evidence type="ECO:0000313" key="3">
    <source>
        <dbReference type="WBParaSite" id="HPLM_0001193401-mRNA-1"/>
    </source>
</evidence>
<name>A0A0N4WLB8_HAEPC</name>
<dbReference type="AlphaFoldDB" id="A0A0N4WLB8"/>
<reference evidence="3" key="1">
    <citation type="submission" date="2017-02" db="UniProtKB">
        <authorList>
            <consortium name="WormBaseParasite"/>
        </authorList>
    </citation>
    <scope>IDENTIFICATION</scope>
</reference>
<dbReference type="EMBL" id="UZAF01017709">
    <property type="protein sequence ID" value="VDO44225.1"/>
    <property type="molecule type" value="Genomic_DNA"/>
</dbReference>
<dbReference type="Proteomes" id="UP000268014">
    <property type="component" value="Unassembled WGS sequence"/>
</dbReference>
<accession>A0A0N4WLB8</accession>
<evidence type="ECO:0000313" key="2">
    <source>
        <dbReference type="Proteomes" id="UP000268014"/>
    </source>
</evidence>
<reference evidence="1 2" key="2">
    <citation type="submission" date="2018-11" db="EMBL/GenBank/DDBJ databases">
        <authorList>
            <consortium name="Pathogen Informatics"/>
        </authorList>
    </citation>
    <scope>NUCLEOTIDE SEQUENCE [LARGE SCALE GENOMIC DNA]</scope>
    <source>
        <strain evidence="1 2">MHpl1</strain>
    </source>
</reference>
<gene>
    <name evidence="1" type="ORF">HPLM_LOCUS11926</name>
</gene>
<protein>
    <submittedName>
        <fullName evidence="3">Reverse transcriptase domain-containing protein</fullName>
    </submittedName>
</protein>
<evidence type="ECO:0000313" key="1">
    <source>
        <dbReference type="EMBL" id="VDO44225.1"/>
    </source>
</evidence>
<keyword evidence="2" id="KW-1185">Reference proteome</keyword>
<proteinExistence type="predicted"/>
<dbReference type="WBParaSite" id="HPLM_0001193401-mRNA-1">
    <property type="protein sequence ID" value="HPLM_0001193401-mRNA-1"/>
    <property type="gene ID" value="HPLM_0001193401"/>
</dbReference>
<sequence>LTTHSFLRWIVTRPSWASNVRSTRCWATRSSRRAIRSRSRSRSRLTWLVIFEDLQKTLDSFQHVICLRLALTSRFPHSSRCSRPTWSSRTPRSSFSLRRSTWPWRPTWSSRTSWSSWPSLRIWLVSAHWWTESWLAILWRTHHSWPMSRWPTGATSTSSHAETFTTSSFEPLELLLPTL</sequence>